<dbReference type="VEuPathDB" id="VectorBase:ASIC004489"/>
<gene>
    <name evidence="1" type="ORF">ZHAS_00004489</name>
</gene>
<dbReference type="EnsemblMetazoa" id="ASIC004489-RA">
    <property type="protein sequence ID" value="ASIC004489-PA"/>
    <property type="gene ID" value="ASIC004489"/>
</dbReference>
<dbReference type="Proteomes" id="UP000030765">
    <property type="component" value="Unassembled WGS sequence"/>
</dbReference>
<evidence type="ECO:0000313" key="3">
    <source>
        <dbReference type="Proteomes" id="UP000030765"/>
    </source>
</evidence>
<evidence type="ECO:0000313" key="1">
    <source>
        <dbReference type="EMBL" id="KFB37201.1"/>
    </source>
</evidence>
<proteinExistence type="predicted"/>
<organism evidence="1">
    <name type="scientific">Anopheles sinensis</name>
    <name type="common">Mosquito</name>
    <dbReference type="NCBI Taxonomy" id="74873"/>
    <lineage>
        <taxon>Eukaryota</taxon>
        <taxon>Metazoa</taxon>
        <taxon>Ecdysozoa</taxon>
        <taxon>Arthropoda</taxon>
        <taxon>Hexapoda</taxon>
        <taxon>Insecta</taxon>
        <taxon>Pterygota</taxon>
        <taxon>Neoptera</taxon>
        <taxon>Endopterygota</taxon>
        <taxon>Diptera</taxon>
        <taxon>Nematocera</taxon>
        <taxon>Culicoidea</taxon>
        <taxon>Culicidae</taxon>
        <taxon>Anophelinae</taxon>
        <taxon>Anopheles</taxon>
    </lineage>
</organism>
<dbReference type="EMBL" id="ATLV01013097">
    <property type="status" value="NOT_ANNOTATED_CDS"/>
    <property type="molecule type" value="Genomic_DNA"/>
</dbReference>
<name>A0A084VGV7_ANOSI</name>
<dbReference type="AlphaFoldDB" id="A0A084VGV7"/>
<protein>
    <submittedName>
        <fullName evidence="1 2">Tagaturonate reductase</fullName>
    </submittedName>
</protein>
<keyword evidence="3" id="KW-1185">Reference proteome</keyword>
<reference evidence="1 3" key="1">
    <citation type="journal article" date="2014" name="BMC Genomics">
        <title>Genome sequence of Anopheles sinensis provides insight into genetics basis of mosquito competence for malaria parasites.</title>
        <authorList>
            <person name="Zhou D."/>
            <person name="Zhang D."/>
            <person name="Ding G."/>
            <person name="Shi L."/>
            <person name="Hou Q."/>
            <person name="Ye Y."/>
            <person name="Xu Y."/>
            <person name="Zhou H."/>
            <person name="Xiong C."/>
            <person name="Li S."/>
            <person name="Yu J."/>
            <person name="Hong S."/>
            <person name="Yu X."/>
            <person name="Zou P."/>
            <person name="Chen C."/>
            <person name="Chang X."/>
            <person name="Wang W."/>
            <person name="Lv Y."/>
            <person name="Sun Y."/>
            <person name="Ma L."/>
            <person name="Shen B."/>
            <person name="Zhu C."/>
        </authorList>
    </citation>
    <scope>NUCLEOTIDE SEQUENCE [LARGE SCALE GENOMIC DNA]</scope>
</reference>
<reference evidence="2" key="2">
    <citation type="submission" date="2020-05" db="UniProtKB">
        <authorList>
            <consortium name="EnsemblMetazoa"/>
        </authorList>
    </citation>
    <scope>IDENTIFICATION</scope>
</reference>
<accession>A0A084VGV7</accession>
<evidence type="ECO:0000313" key="2">
    <source>
        <dbReference type="EnsemblMetazoa" id="ASIC004489-PA"/>
    </source>
</evidence>
<dbReference type="EMBL" id="KE524840">
    <property type="protein sequence ID" value="KFB37201.1"/>
    <property type="molecule type" value="Genomic_DNA"/>
</dbReference>
<sequence>MVFRMIKPFIVLTSSRPAKGTAFVFANRTERVPVYYYNSYQALTKCELLARITNDAWDEDAMAVPCPECEWHRAIAYACRVVHRDASLTTNLKRLLHLHTHNRLGTRKKKKVSATQSVGRTPQSQTQAKVACEQIATVKICSSIRRGNMNSNERGKKSNSEEIETPIVHMHKASPTYRKNLVERKANRYC</sequence>